<proteinExistence type="predicted"/>
<name>A0A6M0JVE4_9GAMM</name>
<evidence type="ECO:0000313" key="3">
    <source>
        <dbReference type="EMBL" id="NEV60573.1"/>
    </source>
</evidence>
<dbReference type="Gene3D" id="3.40.50.880">
    <property type="match status" value="1"/>
</dbReference>
<dbReference type="Pfam" id="PF14258">
    <property type="entry name" value="DUF4350"/>
    <property type="match status" value="1"/>
</dbReference>
<dbReference type="EMBL" id="JAAIJQ010000003">
    <property type="protein sequence ID" value="NEV60573.1"/>
    <property type="molecule type" value="Genomic_DNA"/>
</dbReference>
<dbReference type="InterPro" id="IPR025646">
    <property type="entry name" value="DUF4350"/>
</dbReference>
<feature type="domain" description="DUF4350" evidence="2">
    <location>
        <begin position="44"/>
        <end position="227"/>
    </location>
</feature>
<organism evidence="3 4">
    <name type="scientific">Thiorhodococcus minor</name>
    <dbReference type="NCBI Taxonomy" id="57489"/>
    <lineage>
        <taxon>Bacteria</taxon>
        <taxon>Pseudomonadati</taxon>
        <taxon>Pseudomonadota</taxon>
        <taxon>Gammaproteobacteria</taxon>
        <taxon>Chromatiales</taxon>
        <taxon>Chromatiaceae</taxon>
        <taxon>Thiorhodococcus</taxon>
    </lineage>
</organism>
<keyword evidence="4" id="KW-1185">Reference proteome</keyword>
<feature type="transmembrane region" description="Helical" evidence="1">
    <location>
        <begin position="248"/>
        <end position="270"/>
    </location>
</feature>
<protein>
    <submittedName>
        <fullName evidence="3">DUF4350 domain-containing protein</fullName>
    </submittedName>
</protein>
<dbReference type="Proteomes" id="UP000483379">
    <property type="component" value="Unassembled WGS sequence"/>
</dbReference>
<evidence type="ECO:0000256" key="1">
    <source>
        <dbReference type="SAM" id="Phobius"/>
    </source>
</evidence>
<dbReference type="InterPro" id="IPR029062">
    <property type="entry name" value="Class_I_gatase-like"/>
</dbReference>
<keyword evidence="1" id="KW-0472">Membrane</keyword>
<dbReference type="AlphaFoldDB" id="A0A6M0JVE4"/>
<reference evidence="3 4" key="1">
    <citation type="submission" date="2020-02" db="EMBL/GenBank/DDBJ databases">
        <title>Genome sequences of Thiorhodococcus mannitoliphagus and Thiorhodococcus minor, purple sulfur photosynthetic bacteria in the gammaproteobacterial family, Chromatiaceae.</title>
        <authorList>
            <person name="Aviles F.A."/>
            <person name="Meyer T.E."/>
            <person name="Kyndt J.A."/>
        </authorList>
    </citation>
    <scope>NUCLEOTIDE SEQUENCE [LARGE SCALE GENOMIC DNA]</scope>
    <source>
        <strain evidence="3 4">DSM 11518</strain>
    </source>
</reference>
<sequence length="389" mass="42914">MDERRALSLVVGGLVLIAVTAMVSWFFANFERRTERIPVGYSSEARRNALLAAERFLKALELPAESVTGRDRLWHLPAATDTLVVLGVGPMSTERQARLMAWLKQGGHLIVEAMETWEEDTPPAGLLTDLGFRLRFDAGEGADDDDGTRIATLDLADAGRPVKVAFQSGYALEGRDGDEILAAAAGRPRILQRRIGEGRLTVLSDSGFLTNTSIGEHDHAYFAAQLLAPEKGGRIWLLYDSDMPWLGALLWGIAPYALTSVAVLAVVWLWSLGRRLGPLVTAPDRRRRDLIEHLDASGDFLWRHNGTTALVDSSRKRILGDWLRHHPDLAQHGSQAQAEALAAFTGESVERIYRSLFAQPDDARGFTEQAMLLQQLRQGPRRGKLSAQP</sequence>
<feature type="transmembrane region" description="Helical" evidence="1">
    <location>
        <begin position="6"/>
        <end position="28"/>
    </location>
</feature>
<accession>A0A6M0JVE4</accession>
<keyword evidence="1" id="KW-1133">Transmembrane helix</keyword>
<evidence type="ECO:0000259" key="2">
    <source>
        <dbReference type="Pfam" id="PF14258"/>
    </source>
</evidence>
<gene>
    <name evidence="3" type="ORF">G3446_01475</name>
</gene>
<evidence type="ECO:0000313" key="4">
    <source>
        <dbReference type="Proteomes" id="UP000483379"/>
    </source>
</evidence>
<comment type="caution">
    <text evidence="3">The sequence shown here is derived from an EMBL/GenBank/DDBJ whole genome shotgun (WGS) entry which is preliminary data.</text>
</comment>
<dbReference type="RefSeq" id="WP_164450621.1">
    <property type="nucleotide sequence ID" value="NZ_JAAIJQ010000003.1"/>
</dbReference>
<keyword evidence="1" id="KW-0812">Transmembrane</keyword>